<name>A0A7S4K4E0_9STRA</name>
<organism evidence="1">
    <name type="scientific">Odontella aurita</name>
    <dbReference type="NCBI Taxonomy" id="265563"/>
    <lineage>
        <taxon>Eukaryota</taxon>
        <taxon>Sar</taxon>
        <taxon>Stramenopiles</taxon>
        <taxon>Ochrophyta</taxon>
        <taxon>Bacillariophyta</taxon>
        <taxon>Mediophyceae</taxon>
        <taxon>Biddulphiophycidae</taxon>
        <taxon>Eupodiscales</taxon>
        <taxon>Odontellaceae</taxon>
        <taxon>Odontella</taxon>
    </lineage>
</organism>
<protein>
    <submittedName>
        <fullName evidence="1">Uncharacterized protein</fullName>
    </submittedName>
</protein>
<dbReference type="EMBL" id="HBKQ01056996">
    <property type="protein sequence ID" value="CAE2283449.1"/>
    <property type="molecule type" value="Transcribed_RNA"/>
</dbReference>
<accession>A0A7S4K4E0</accession>
<reference evidence="1" key="1">
    <citation type="submission" date="2021-01" db="EMBL/GenBank/DDBJ databases">
        <authorList>
            <person name="Corre E."/>
            <person name="Pelletier E."/>
            <person name="Niang G."/>
            <person name="Scheremetjew M."/>
            <person name="Finn R."/>
            <person name="Kale V."/>
            <person name="Holt S."/>
            <person name="Cochrane G."/>
            <person name="Meng A."/>
            <person name="Brown T."/>
            <person name="Cohen L."/>
        </authorList>
    </citation>
    <scope>NUCLEOTIDE SEQUENCE</scope>
    <source>
        <strain evidence="1">Isolate 1302-5</strain>
    </source>
</reference>
<evidence type="ECO:0000313" key="1">
    <source>
        <dbReference type="EMBL" id="CAE2283449.1"/>
    </source>
</evidence>
<sequence>MTGRDPVHFSPCDNTLLCYIRRMNLDAMWAQEPRTVYGNLLNVKENINIWEMLGVKPESTLLKMGPLPLEYVMGYGIAINMLVKTLQAGRYADYMQFDMVRKLRSAFSNLYNASLGMAVSQRYLGRDLWLSLLTQCPNQSLWFKRFALCCLNQIGQIVKFNAAMTIEVVLEILQRLDIDTIRADGWDRILLLMVIAAVTIGFGGSLRGHEIFLKDLHGVSNHLTKGRSATSTVIENVIVTPFVWLKGKTVERYHLNPLASVTESGVEIRCKVTALVVAWDMRGVRRGPFFQDRNGEDIDMGKLDGIMHRFLNQIQVERTELIPYDVNV</sequence>
<dbReference type="AlphaFoldDB" id="A0A7S4K4E0"/>
<proteinExistence type="predicted"/>
<gene>
    <name evidence="1" type="ORF">OAUR00152_LOCUS38976</name>
</gene>